<organism evidence="2 3">
    <name type="scientific">Aspergillus ochraceoroseus IBT 24754</name>
    <dbReference type="NCBI Taxonomy" id="1392256"/>
    <lineage>
        <taxon>Eukaryota</taxon>
        <taxon>Fungi</taxon>
        <taxon>Dikarya</taxon>
        <taxon>Ascomycota</taxon>
        <taxon>Pezizomycotina</taxon>
        <taxon>Eurotiomycetes</taxon>
        <taxon>Eurotiomycetidae</taxon>
        <taxon>Eurotiales</taxon>
        <taxon>Aspergillaceae</taxon>
        <taxon>Aspergillus</taxon>
        <taxon>Aspergillus subgen. Nidulantes</taxon>
    </lineage>
</organism>
<dbReference type="Proteomes" id="UP000244073">
    <property type="component" value="Unassembled WGS sequence"/>
</dbReference>
<evidence type="ECO:0000313" key="2">
    <source>
        <dbReference type="EMBL" id="PTU18457.1"/>
    </source>
</evidence>
<feature type="compositionally biased region" description="Basic and acidic residues" evidence="1">
    <location>
        <begin position="28"/>
        <end position="37"/>
    </location>
</feature>
<dbReference type="RefSeq" id="XP_040749849.1">
    <property type="nucleotide sequence ID" value="XM_040897589.1"/>
</dbReference>
<dbReference type="VEuPathDB" id="FungiDB:P175DRAFT_0503253"/>
<name>A0A2T5LQA9_9EURO</name>
<reference evidence="2 3" key="1">
    <citation type="journal article" date="2018" name="Proc. Natl. Acad. Sci. U.S.A.">
        <title>Linking secondary metabolites to gene clusters through genome sequencing of six diverse Aspergillus species.</title>
        <authorList>
            <person name="Kaerboelling I."/>
            <person name="Vesth T.C."/>
            <person name="Frisvad J.C."/>
            <person name="Nybo J.L."/>
            <person name="Theobald S."/>
            <person name="Kuo A."/>
            <person name="Bowyer P."/>
            <person name="Matsuda Y."/>
            <person name="Mondo S."/>
            <person name="Lyhne E.K."/>
            <person name="Kogle M.E."/>
            <person name="Clum A."/>
            <person name="Lipzen A."/>
            <person name="Salamov A."/>
            <person name="Ngan C.Y."/>
            <person name="Daum C."/>
            <person name="Chiniquy J."/>
            <person name="Barry K."/>
            <person name="LaButti K."/>
            <person name="Haridas S."/>
            <person name="Simmons B.A."/>
            <person name="Magnuson J.K."/>
            <person name="Mortensen U.H."/>
            <person name="Larsen T.O."/>
            <person name="Grigoriev I.V."/>
            <person name="Baker S.E."/>
            <person name="Andersen M.R."/>
        </authorList>
    </citation>
    <scope>NUCLEOTIDE SEQUENCE [LARGE SCALE GENOMIC DNA]</scope>
    <source>
        <strain evidence="2 3">IBT 24754</strain>
    </source>
</reference>
<evidence type="ECO:0000256" key="1">
    <source>
        <dbReference type="SAM" id="MobiDB-lite"/>
    </source>
</evidence>
<feature type="region of interest" description="Disordered" evidence="1">
    <location>
        <begin position="1"/>
        <end position="86"/>
    </location>
</feature>
<protein>
    <submittedName>
        <fullName evidence="2">Uncharacterized protein</fullName>
    </submittedName>
</protein>
<accession>A0A2T5LQA9</accession>
<dbReference type="EMBL" id="MSFN02000007">
    <property type="protein sequence ID" value="PTU18457.1"/>
    <property type="molecule type" value="Genomic_DNA"/>
</dbReference>
<dbReference type="AlphaFoldDB" id="A0A2T5LQA9"/>
<gene>
    <name evidence="2" type="ORF">P175DRAFT_0503253</name>
</gene>
<proteinExistence type="predicted"/>
<comment type="caution">
    <text evidence="2">The sequence shown here is derived from an EMBL/GenBank/DDBJ whole genome shotgun (WGS) entry which is preliminary data.</text>
</comment>
<dbReference type="OrthoDB" id="5375886at2759"/>
<dbReference type="GeneID" id="63814471"/>
<sequence length="86" mass="9750">MTSRYPGRESPSPSRQSREEQEPFCSGHLRDEYDNTKRGQGPAQPREHASKASMSEQERQLAGLESNPVHPLEEIEARKFRKGVGN</sequence>
<evidence type="ECO:0000313" key="3">
    <source>
        <dbReference type="Proteomes" id="UP000244073"/>
    </source>
</evidence>